<sequence length="288" mass="34036">MTETIRVFVGCDPNDCDLEQMMVLDYSIRKHCSQPVEITWMQLSRDPQSFWYSNPEQQQGWRTEAWTTPFSAFRWGIPAFCGYQGKAIYMDTDVMVLCDLAQMWNLAFEPGKVVMAKGGEESWRFCVSMWDCAEAQKHLPPIEDLRGKPEIHQQLKKYYKKHTEVIQPFDTQYNNIDGENTPIEQIKILHYSDMGTQFSHKISFPRLEREGRKHWFDGTVMPHPRQDLQALFERLYQEALDAGYSLDNYRMQQVFGAFPKYSQKTYSGNSVTRPKHWWKRLFRKKAKA</sequence>
<dbReference type="RefSeq" id="WP_021701915.1">
    <property type="nucleotide sequence ID" value="NZ_CALTXO010000020.1"/>
</dbReference>
<accession>A0A5C7W6H7</accession>
<proteinExistence type="predicted"/>
<comment type="caution">
    <text evidence="1">The sequence shown here is derived from an EMBL/GenBank/DDBJ whole genome shotgun (WGS) entry which is preliminary data.</text>
</comment>
<dbReference type="Gene3D" id="3.90.550.10">
    <property type="entry name" value="Spore Coat Polysaccharide Biosynthesis Protein SpsA, Chain A"/>
    <property type="match status" value="1"/>
</dbReference>
<evidence type="ECO:0000313" key="2">
    <source>
        <dbReference type="Proteomes" id="UP000321110"/>
    </source>
</evidence>
<keyword evidence="1" id="KW-0808">Transferase</keyword>
<dbReference type="AlphaFoldDB" id="A0A5C7W6H7"/>
<name>A0A5C7W6H7_AQUAC</name>
<dbReference type="InterPro" id="IPR029044">
    <property type="entry name" value="Nucleotide-diphossugar_trans"/>
</dbReference>
<gene>
    <name evidence="1" type="ORF">E6Q69_06655</name>
</gene>
<dbReference type="EMBL" id="SSFO01000111">
    <property type="protein sequence ID" value="TXI33357.1"/>
    <property type="molecule type" value="Genomic_DNA"/>
</dbReference>
<reference evidence="1 2" key="1">
    <citation type="submission" date="2018-09" db="EMBL/GenBank/DDBJ databases">
        <title>Metagenome Assembled Genomes from an Advanced Water Purification Facility.</title>
        <authorList>
            <person name="Stamps B.W."/>
            <person name="Spear J.R."/>
        </authorList>
    </citation>
    <scope>NUCLEOTIDE SEQUENCE [LARGE SCALE GENOMIC DNA]</scope>
    <source>
        <strain evidence="1">Bin_52_1</strain>
    </source>
</reference>
<protein>
    <submittedName>
        <fullName evidence="1">Glycosyl transferase</fullName>
    </submittedName>
</protein>
<dbReference type="GO" id="GO:0016740">
    <property type="term" value="F:transferase activity"/>
    <property type="evidence" value="ECO:0007669"/>
    <property type="project" value="UniProtKB-KW"/>
</dbReference>
<dbReference type="SUPFAM" id="SSF53448">
    <property type="entry name" value="Nucleotide-diphospho-sugar transferases"/>
    <property type="match status" value="1"/>
</dbReference>
<organism evidence="1 2">
    <name type="scientific">Aquipseudomonas alcaligenes</name>
    <name type="common">Pseudomonas alcaligenes</name>
    <dbReference type="NCBI Taxonomy" id="43263"/>
    <lineage>
        <taxon>Bacteria</taxon>
        <taxon>Pseudomonadati</taxon>
        <taxon>Pseudomonadota</taxon>
        <taxon>Gammaproteobacteria</taxon>
        <taxon>Pseudomonadales</taxon>
        <taxon>Pseudomonadaceae</taxon>
        <taxon>Aquipseudomonas</taxon>
    </lineage>
</organism>
<dbReference type="Proteomes" id="UP000321110">
    <property type="component" value="Unassembled WGS sequence"/>
</dbReference>
<evidence type="ECO:0000313" key="1">
    <source>
        <dbReference type="EMBL" id="TXI33357.1"/>
    </source>
</evidence>